<feature type="domain" description="Sacsin/Nov" evidence="2">
    <location>
        <begin position="16"/>
        <end position="245"/>
    </location>
</feature>
<evidence type="ECO:0000256" key="1">
    <source>
        <dbReference type="SAM" id="MobiDB-lite"/>
    </source>
</evidence>
<dbReference type="RefSeq" id="WP_267538174.1">
    <property type="nucleotide sequence ID" value="NZ_JAPNKA010000001.1"/>
</dbReference>
<evidence type="ECO:0000313" key="3">
    <source>
        <dbReference type="EMBL" id="MCY1079455.1"/>
    </source>
</evidence>
<dbReference type="EMBL" id="JAPNKA010000001">
    <property type="protein sequence ID" value="MCY1079455.1"/>
    <property type="molecule type" value="Genomic_DNA"/>
</dbReference>
<accession>A0ABT4ACP8</accession>
<sequence>MAEDEIVELDDVGQYEPLTVRLRGLIQTYPKNVGILKEFIQNADDAEASQVRIILDGRTHTGPLLAQEMTVLQGPSLLVFNNKPFKETDFDNIRRIGDSDKVVEETKTGRFGLGFNSCYNVTDYPCLLSRNRLILFDPHERFPRSKTGRSAVGYSLSTQLWERYSGLLSPFEVAGLKPGQLSFEGTIFRLPLRTAEHQSKICQEPFTVEDCGRLFEQLSRMGEELLLFLKHVLEVRVDEILPGKSPHQRLRVQTLNAETVEAHRSHVRKAMSRFSLEAHPVPERVSYLHEVQVTQGKVQQTALWHVVSGLYMDPKGELRTAAEEMQKYGQKAIPWAGAAALLEKGPGGGLVAKAIPGKLYCGLPLAKADSDLPVHLNGYFDVNSAREGLTVDVSLMGKDGARHGWNQALMQHAVAPAYTALLAELAKAVDAASAETLYRLFPDPERAVPEALQLFPKHVYTLLAQEHVIHCVGTSAPWARIGDLVPPPAEWQPRLQEPLCARGMPIPEPPLPGHIVKGFTAAGVKVNYLTPVILRERLLVQQPVSIPLEQAADPALRRREWVVNLLNFCMQVINVGVHEETRKFGLGRWRCAGGPASRSEVRLSAWTSPSWSSRPPRPRGGGSSRLR</sequence>
<dbReference type="Pfam" id="PF25794">
    <property type="entry name" value="SACS"/>
    <property type="match status" value="1"/>
</dbReference>
<dbReference type="SUPFAM" id="SSF55874">
    <property type="entry name" value="ATPase domain of HSP90 chaperone/DNA topoisomerase II/histidine kinase"/>
    <property type="match status" value="1"/>
</dbReference>
<comment type="caution">
    <text evidence="3">The sequence shown here is derived from an EMBL/GenBank/DDBJ whole genome shotgun (WGS) entry which is preliminary data.</text>
</comment>
<dbReference type="PANTHER" id="PTHR15600">
    <property type="entry name" value="SACSIN"/>
    <property type="match status" value="1"/>
</dbReference>
<evidence type="ECO:0000259" key="2">
    <source>
        <dbReference type="Pfam" id="PF25794"/>
    </source>
</evidence>
<dbReference type="InterPro" id="IPR058210">
    <property type="entry name" value="SACS/Nov_dom"/>
</dbReference>
<dbReference type="NCBIfam" id="NF047352">
    <property type="entry name" value="P_loop_sacsin"/>
    <property type="match status" value="1"/>
</dbReference>
<dbReference type="InterPro" id="IPR052972">
    <property type="entry name" value="Sacsin_chaperone_reg"/>
</dbReference>
<dbReference type="PANTHER" id="PTHR15600:SF42">
    <property type="entry name" value="SACSIN"/>
    <property type="match status" value="1"/>
</dbReference>
<gene>
    <name evidence="3" type="ORF">OV287_33855</name>
</gene>
<feature type="region of interest" description="Disordered" evidence="1">
    <location>
        <begin position="603"/>
        <end position="627"/>
    </location>
</feature>
<protein>
    <recommendedName>
        <fullName evidence="2">Sacsin/Nov domain-containing protein</fullName>
    </recommendedName>
</protein>
<dbReference type="Proteomes" id="UP001207654">
    <property type="component" value="Unassembled WGS sequence"/>
</dbReference>
<organism evidence="3 4">
    <name type="scientific">Archangium lansingense</name>
    <dbReference type="NCBI Taxonomy" id="2995310"/>
    <lineage>
        <taxon>Bacteria</taxon>
        <taxon>Pseudomonadati</taxon>
        <taxon>Myxococcota</taxon>
        <taxon>Myxococcia</taxon>
        <taxon>Myxococcales</taxon>
        <taxon>Cystobacterineae</taxon>
        <taxon>Archangiaceae</taxon>
        <taxon>Archangium</taxon>
    </lineage>
</organism>
<dbReference type="InterPro" id="IPR036890">
    <property type="entry name" value="HATPase_C_sf"/>
</dbReference>
<evidence type="ECO:0000313" key="4">
    <source>
        <dbReference type="Proteomes" id="UP001207654"/>
    </source>
</evidence>
<proteinExistence type="predicted"/>
<keyword evidence="4" id="KW-1185">Reference proteome</keyword>
<name>A0ABT4ACP8_9BACT</name>
<reference evidence="3 4" key="1">
    <citation type="submission" date="2022-11" db="EMBL/GenBank/DDBJ databases">
        <title>Minimal conservation of predation-associated metabolite biosynthetic gene clusters underscores biosynthetic potential of Myxococcota including descriptions for ten novel species: Archangium lansinium sp. nov., Myxococcus landrumus sp. nov., Nannocystis bai.</title>
        <authorList>
            <person name="Ahearne A."/>
            <person name="Stevens C."/>
            <person name="Phillips K."/>
        </authorList>
    </citation>
    <scope>NUCLEOTIDE SEQUENCE [LARGE SCALE GENOMIC DNA]</scope>
    <source>
        <strain evidence="3 4">MIWBW</strain>
    </source>
</reference>